<evidence type="ECO:0000256" key="1">
    <source>
        <dbReference type="ARBA" id="ARBA00004141"/>
    </source>
</evidence>
<dbReference type="InterPro" id="IPR022369">
    <property type="entry name" value="Integral_membrane_TerC_rswitch"/>
</dbReference>
<feature type="transmembrane region" description="Helical" evidence="6">
    <location>
        <begin position="275"/>
        <end position="293"/>
    </location>
</feature>
<dbReference type="GO" id="GO:0016020">
    <property type="term" value="C:membrane"/>
    <property type="evidence" value="ECO:0007669"/>
    <property type="project" value="UniProtKB-SubCell"/>
</dbReference>
<evidence type="ECO:0000313" key="8">
    <source>
        <dbReference type="EMBL" id="CAE2314073.1"/>
    </source>
</evidence>
<keyword evidence="3 6" id="KW-1133">Transmembrane helix</keyword>
<protein>
    <submittedName>
        <fullName evidence="8">Uncharacterized protein</fullName>
    </submittedName>
</protein>
<sequence length="382" mass="41753">MIRIVFLAMTIASSSAFMPSMLVGGRGVRTATALPVLAPRPLALQPQATRFKRSNMGLRMQLKPNEPESQEAAVQELETDPQTFSKAVKDTLLYIGAAAAFGGGIWAFLGQQAGVEFFSGYLLEESLSVDNLFVFILLFQYFKTPVELQRRVLTWGIAGAIVMRGFFISAGLVAIRQYRGILVAFAGFLIYSSYKILAGGGDDDDDEDLSNNSVVKFSSKLLQSTKEYDGGNFFTQVDGVKRATPLLLVLFCVEFSDILFAVDSIPAVFGVTEDPFVVFTSNIFAILGLRSLYLVISKLVQELEYLEPAVGLVLGFVGLKMIGEFMGMDTPEEISLGVVVSMLSAGVAASYWKNSQKDGDEEDQVEEKQPVASQDKELVKKE</sequence>
<dbReference type="Pfam" id="PF03741">
    <property type="entry name" value="TerC"/>
    <property type="match status" value="1"/>
</dbReference>
<reference evidence="8" key="1">
    <citation type="submission" date="2021-01" db="EMBL/GenBank/DDBJ databases">
        <authorList>
            <person name="Corre E."/>
            <person name="Pelletier E."/>
            <person name="Niang G."/>
            <person name="Scheremetjew M."/>
            <person name="Finn R."/>
            <person name="Kale V."/>
            <person name="Holt S."/>
            <person name="Cochrane G."/>
            <person name="Meng A."/>
            <person name="Brown T."/>
            <person name="Cohen L."/>
        </authorList>
    </citation>
    <scope>NUCLEOTIDE SEQUENCE</scope>
    <source>
        <strain evidence="8">CCMP 2712</strain>
    </source>
</reference>
<feature type="region of interest" description="Disordered" evidence="5">
    <location>
        <begin position="354"/>
        <end position="382"/>
    </location>
</feature>
<keyword evidence="4 6" id="KW-0472">Membrane</keyword>
<proteinExistence type="predicted"/>
<evidence type="ECO:0000256" key="6">
    <source>
        <dbReference type="SAM" id="Phobius"/>
    </source>
</evidence>
<dbReference type="PANTHER" id="PTHR30238">
    <property type="entry name" value="MEMBRANE BOUND PREDICTED REDOX MODULATOR"/>
    <property type="match status" value="1"/>
</dbReference>
<feature type="chain" id="PRO_5030623103" evidence="7">
    <location>
        <begin position="17"/>
        <end position="382"/>
    </location>
</feature>
<evidence type="ECO:0000256" key="4">
    <source>
        <dbReference type="ARBA" id="ARBA00023136"/>
    </source>
</evidence>
<dbReference type="NCBIfam" id="TIGR03718">
    <property type="entry name" value="R_switched_Alx"/>
    <property type="match status" value="1"/>
</dbReference>
<feature type="transmembrane region" description="Helical" evidence="6">
    <location>
        <begin position="154"/>
        <end position="175"/>
    </location>
</feature>
<accession>A0A7S4NWM7</accession>
<evidence type="ECO:0000256" key="3">
    <source>
        <dbReference type="ARBA" id="ARBA00022989"/>
    </source>
</evidence>
<name>A0A7S4NWM7_GUITH</name>
<gene>
    <name evidence="8" type="ORF">GTHE00462_LOCUS23110</name>
</gene>
<feature type="signal peptide" evidence="7">
    <location>
        <begin position="1"/>
        <end position="16"/>
    </location>
</feature>
<feature type="compositionally biased region" description="Basic and acidic residues" evidence="5">
    <location>
        <begin position="366"/>
        <end position="382"/>
    </location>
</feature>
<keyword evidence="2 6" id="KW-0812">Transmembrane</keyword>
<dbReference type="InterPro" id="IPR005496">
    <property type="entry name" value="Integral_membrane_TerC"/>
</dbReference>
<dbReference type="EMBL" id="HBKN01029808">
    <property type="protein sequence ID" value="CAE2314073.1"/>
    <property type="molecule type" value="Transcribed_RNA"/>
</dbReference>
<evidence type="ECO:0000256" key="2">
    <source>
        <dbReference type="ARBA" id="ARBA00022692"/>
    </source>
</evidence>
<organism evidence="8">
    <name type="scientific">Guillardia theta</name>
    <name type="common">Cryptophyte</name>
    <name type="synonym">Cryptomonas phi</name>
    <dbReference type="NCBI Taxonomy" id="55529"/>
    <lineage>
        <taxon>Eukaryota</taxon>
        <taxon>Cryptophyceae</taxon>
        <taxon>Pyrenomonadales</taxon>
        <taxon>Geminigeraceae</taxon>
        <taxon>Guillardia</taxon>
    </lineage>
</organism>
<evidence type="ECO:0000256" key="5">
    <source>
        <dbReference type="SAM" id="MobiDB-lite"/>
    </source>
</evidence>
<feature type="transmembrane region" description="Helical" evidence="6">
    <location>
        <begin position="91"/>
        <end position="109"/>
    </location>
</feature>
<keyword evidence="7" id="KW-0732">Signal</keyword>
<comment type="subcellular location">
    <subcellularLocation>
        <location evidence="1">Membrane</location>
        <topology evidence="1">Multi-pass membrane protein</topology>
    </subcellularLocation>
</comment>
<dbReference type="AlphaFoldDB" id="A0A7S4NWM7"/>
<evidence type="ECO:0000256" key="7">
    <source>
        <dbReference type="SAM" id="SignalP"/>
    </source>
</evidence>
<dbReference type="PANTHER" id="PTHR30238:SF0">
    <property type="entry name" value="THYLAKOID MEMBRANE PROTEIN TERC, CHLOROPLASTIC"/>
    <property type="match status" value="1"/>
</dbReference>